<feature type="non-terminal residue" evidence="1">
    <location>
        <position position="1"/>
    </location>
</feature>
<organism evidence="1 2">
    <name type="scientific">Ophiobolus disseminans</name>
    <dbReference type="NCBI Taxonomy" id="1469910"/>
    <lineage>
        <taxon>Eukaryota</taxon>
        <taxon>Fungi</taxon>
        <taxon>Dikarya</taxon>
        <taxon>Ascomycota</taxon>
        <taxon>Pezizomycotina</taxon>
        <taxon>Dothideomycetes</taxon>
        <taxon>Pleosporomycetidae</taxon>
        <taxon>Pleosporales</taxon>
        <taxon>Pleosporineae</taxon>
        <taxon>Phaeosphaeriaceae</taxon>
        <taxon>Ophiobolus</taxon>
    </lineage>
</organism>
<proteinExistence type="predicted"/>
<protein>
    <recommendedName>
        <fullName evidence="3">Zn(2)-C6 fungal-type domain-containing protein</fullName>
    </recommendedName>
</protein>
<dbReference type="AlphaFoldDB" id="A0A6A7A057"/>
<evidence type="ECO:0008006" key="3">
    <source>
        <dbReference type="Google" id="ProtNLM"/>
    </source>
</evidence>
<reference evidence="1" key="1">
    <citation type="journal article" date="2020" name="Stud. Mycol.">
        <title>101 Dothideomycetes genomes: a test case for predicting lifestyles and emergence of pathogens.</title>
        <authorList>
            <person name="Haridas S."/>
            <person name="Albert R."/>
            <person name="Binder M."/>
            <person name="Bloem J."/>
            <person name="Labutti K."/>
            <person name="Salamov A."/>
            <person name="Andreopoulos B."/>
            <person name="Baker S."/>
            <person name="Barry K."/>
            <person name="Bills G."/>
            <person name="Bluhm B."/>
            <person name="Cannon C."/>
            <person name="Castanera R."/>
            <person name="Culley D."/>
            <person name="Daum C."/>
            <person name="Ezra D."/>
            <person name="Gonzalez J."/>
            <person name="Henrissat B."/>
            <person name="Kuo A."/>
            <person name="Liang C."/>
            <person name="Lipzen A."/>
            <person name="Lutzoni F."/>
            <person name="Magnuson J."/>
            <person name="Mondo S."/>
            <person name="Nolan M."/>
            <person name="Ohm R."/>
            <person name="Pangilinan J."/>
            <person name="Park H.-J."/>
            <person name="Ramirez L."/>
            <person name="Alfaro M."/>
            <person name="Sun H."/>
            <person name="Tritt A."/>
            <person name="Yoshinaga Y."/>
            <person name="Zwiers L.-H."/>
            <person name="Turgeon B."/>
            <person name="Goodwin S."/>
            <person name="Spatafora J."/>
            <person name="Crous P."/>
            <person name="Grigoriev I."/>
        </authorList>
    </citation>
    <scope>NUCLEOTIDE SEQUENCE</scope>
    <source>
        <strain evidence="1">CBS 113818</strain>
    </source>
</reference>
<evidence type="ECO:0000313" key="2">
    <source>
        <dbReference type="Proteomes" id="UP000799424"/>
    </source>
</evidence>
<name>A0A6A7A057_9PLEO</name>
<accession>A0A6A7A057</accession>
<dbReference type="OrthoDB" id="3796976at2759"/>
<dbReference type="Proteomes" id="UP000799424">
    <property type="component" value="Unassembled WGS sequence"/>
</dbReference>
<gene>
    <name evidence="1" type="ORF">CC86DRAFT_293087</name>
</gene>
<evidence type="ECO:0000313" key="1">
    <source>
        <dbReference type="EMBL" id="KAF2826077.1"/>
    </source>
</evidence>
<dbReference type="EMBL" id="MU006226">
    <property type="protein sequence ID" value="KAF2826077.1"/>
    <property type="molecule type" value="Genomic_DNA"/>
</dbReference>
<keyword evidence="2" id="KW-1185">Reference proteome</keyword>
<sequence>RCKKIDLRCFTDTTLGRCARCIAVGAKCSLFLPDVETQFTSLEKRKKRLALARLEAATAQARVELLEVED</sequence>